<feature type="region of interest" description="Disordered" evidence="1">
    <location>
        <begin position="74"/>
        <end position="95"/>
    </location>
</feature>
<evidence type="ECO:0000313" key="2">
    <source>
        <dbReference type="EMBL" id="MED6214522.1"/>
    </source>
</evidence>
<feature type="region of interest" description="Disordered" evidence="1">
    <location>
        <begin position="252"/>
        <end position="286"/>
    </location>
</feature>
<reference evidence="2 3" key="1">
    <citation type="journal article" date="2023" name="Plants (Basel)">
        <title>Bridging the Gap: Combining Genomics and Transcriptomics Approaches to Understand Stylosanthes scabra, an Orphan Legume from the Brazilian Caatinga.</title>
        <authorList>
            <person name="Ferreira-Neto J.R.C."/>
            <person name="da Silva M.D."/>
            <person name="Binneck E."/>
            <person name="de Melo N.F."/>
            <person name="da Silva R.H."/>
            <person name="de Melo A.L.T.M."/>
            <person name="Pandolfi V."/>
            <person name="Bustamante F.O."/>
            <person name="Brasileiro-Vidal A.C."/>
            <person name="Benko-Iseppon A.M."/>
        </authorList>
    </citation>
    <scope>NUCLEOTIDE SEQUENCE [LARGE SCALE GENOMIC DNA]</scope>
    <source>
        <tissue evidence="2">Leaves</tissue>
    </source>
</reference>
<accession>A0ABU6YXR6</accession>
<evidence type="ECO:0000313" key="3">
    <source>
        <dbReference type="Proteomes" id="UP001341840"/>
    </source>
</evidence>
<protein>
    <submittedName>
        <fullName evidence="2">Uncharacterized protein</fullName>
    </submittedName>
</protein>
<organism evidence="2 3">
    <name type="scientific">Stylosanthes scabra</name>
    <dbReference type="NCBI Taxonomy" id="79078"/>
    <lineage>
        <taxon>Eukaryota</taxon>
        <taxon>Viridiplantae</taxon>
        <taxon>Streptophyta</taxon>
        <taxon>Embryophyta</taxon>
        <taxon>Tracheophyta</taxon>
        <taxon>Spermatophyta</taxon>
        <taxon>Magnoliopsida</taxon>
        <taxon>eudicotyledons</taxon>
        <taxon>Gunneridae</taxon>
        <taxon>Pentapetalae</taxon>
        <taxon>rosids</taxon>
        <taxon>fabids</taxon>
        <taxon>Fabales</taxon>
        <taxon>Fabaceae</taxon>
        <taxon>Papilionoideae</taxon>
        <taxon>50 kb inversion clade</taxon>
        <taxon>dalbergioids sensu lato</taxon>
        <taxon>Dalbergieae</taxon>
        <taxon>Pterocarpus clade</taxon>
        <taxon>Stylosanthes</taxon>
    </lineage>
</organism>
<comment type="caution">
    <text evidence="2">The sequence shown here is derived from an EMBL/GenBank/DDBJ whole genome shotgun (WGS) entry which is preliminary data.</text>
</comment>
<gene>
    <name evidence="2" type="ORF">PIB30_103788</name>
</gene>
<dbReference type="Proteomes" id="UP001341840">
    <property type="component" value="Unassembled WGS sequence"/>
</dbReference>
<feature type="region of interest" description="Disordered" evidence="1">
    <location>
        <begin position="472"/>
        <end position="505"/>
    </location>
</feature>
<sequence length="527" mass="59021">MDVPDSAAARNIRRQIMNKKRKKLRITNDQYNTNATGNCLTSNTSCIEDEIDKGNSNRVAADNQFIKMHDREKRKLPAETAQTSNELQPSQKVDSRKRAALSEIDINSMVLKIGNASVTRRERIERLFISRNHQVPTTNHVRESLQHPFGKQRVQNENLHDPENVSTMCSASEREGLLSAVTLTNQAHINAIPKGQVSTSRKRGPLREVEQNLEIGVPHCAVNAVITRKQRISRLFNRRNHTTPDVVLNRTLRCPSTSPHQHASSDNTMGVSQPPNTMESQNTSQSYDPTLTELKSNAKGNAKRTTHHAQEIFQNMIEAIPNYSGQTRNDVSGHNHDEATSLRSFILSDMHGSYVNKLISSKGAFKNKYAAMISDLLATQAQQQPLVITAPSDIRDSNQNHLIEGANHQTQQLMLKHYYYSINQKKLDSKSQEQNATTLSCLGGLVNPFEIPPPQTKEARDKARVARRERMTKLSNRRKLNKGGLAEGVTDTPNTRGKEGNSARRENSYVANCSKICKDFRTAIPGA</sequence>
<feature type="compositionally biased region" description="Basic and acidic residues" evidence="1">
    <location>
        <begin position="496"/>
        <end position="505"/>
    </location>
</feature>
<feature type="compositionally biased region" description="Polar residues" evidence="1">
    <location>
        <begin position="254"/>
        <end position="286"/>
    </location>
</feature>
<name>A0ABU6YXR6_9FABA</name>
<evidence type="ECO:0000256" key="1">
    <source>
        <dbReference type="SAM" id="MobiDB-lite"/>
    </source>
</evidence>
<keyword evidence="3" id="KW-1185">Reference proteome</keyword>
<dbReference type="EMBL" id="JASCZI010245101">
    <property type="protein sequence ID" value="MED6214522.1"/>
    <property type="molecule type" value="Genomic_DNA"/>
</dbReference>
<proteinExistence type="predicted"/>
<feature type="compositionally biased region" description="Polar residues" evidence="1">
    <location>
        <begin position="80"/>
        <end position="92"/>
    </location>
</feature>